<keyword evidence="6 7" id="KW-0472">Membrane</keyword>
<evidence type="ECO:0000313" key="10">
    <source>
        <dbReference type="EMBL" id="RCK81333.1"/>
    </source>
</evidence>
<evidence type="ECO:0000313" key="11">
    <source>
        <dbReference type="Proteomes" id="UP000252355"/>
    </source>
</evidence>
<feature type="transmembrane region" description="Helical" evidence="7">
    <location>
        <begin position="70"/>
        <end position="87"/>
    </location>
</feature>
<feature type="transmembrane region" description="Helical" evidence="7">
    <location>
        <begin position="276"/>
        <end position="299"/>
    </location>
</feature>
<dbReference type="InterPro" id="IPR018480">
    <property type="entry name" value="PNAcMuramoyl-5peptid_Trfase_CS"/>
</dbReference>
<dbReference type="PANTHER" id="PTHR22926">
    <property type="entry name" value="PHOSPHO-N-ACETYLMURAMOYL-PENTAPEPTIDE-TRANSFERASE"/>
    <property type="match status" value="1"/>
</dbReference>
<evidence type="ECO:0000256" key="5">
    <source>
        <dbReference type="ARBA" id="ARBA00022989"/>
    </source>
</evidence>
<dbReference type="GO" id="GO:0009252">
    <property type="term" value="P:peptidoglycan biosynthetic process"/>
    <property type="evidence" value="ECO:0007669"/>
    <property type="project" value="UniProtKB-UniRule"/>
</dbReference>
<dbReference type="AlphaFoldDB" id="A0A367ZT60"/>
<name>A0A367ZT60_9BACT</name>
<proteinExistence type="inferred from homology"/>
<comment type="function">
    <text evidence="7">Catalyzes the initial step of the lipid cycle reactions in the biosynthesis of the cell wall peptidoglycan: transfers peptidoglycan precursor phospho-MurNAc-pentapeptide from UDP-MurNAc-pentapeptide onto the lipid carrier undecaprenyl phosphate, yielding undecaprenyl-pyrophosphoryl-MurNAc-pentapeptide, known as lipid I.</text>
</comment>
<comment type="catalytic activity">
    <reaction evidence="7">
        <text>UDP-N-acetyl-alpha-D-muramoyl-L-alanyl-gamma-D-glutamyl-meso-2,6-diaminopimeloyl-D-alanyl-D-alanine + di-trans,octa-cis-undecaprenyl phosphate = di-trans,octa-cis-undecaprenyl diphospho-N-acetyl-alpha-D-muramoyl-L-alanyl-D-glutamyl-meso-2,6-diaminopimeloyl-D-alanyl-D-alanine + UMP</text>
        <dbReference type="Rhea" id="RHEA:28386"/>
        <dbReference type="ChEBI" id="CHEBI:57865"/>
        <dbReference type="ChEBI" id="CHEBI:60392"/>
        <dbReference type="ChEBI" id="CHEBI:61386"/>
        <dbReference type="ChEBI" id="CHEBI:61387"/>
        <dbReference type="EC" id="2.7.8.13"/>
    </reaction>
</comment>
<dbReference type="Proteomes" id="UP000252355">
    <property type="component" value="Unassembled WGS sequence"/>
</dbReference>
<feature type="transmembrane region" description="Helical" evidence="7">
    <location>
        <begin position="331"/>
        <end position="351"/>
    </location>
</feature>
<dbReference type="GO" id="GO:0008360">
    <property type="term" value="P:regulation of cell shape"/>
    <property type="evidence" value="ECO:0007669"/>
    <property type="project" value="UniProtKB-KW"/>
</dbReference>
<keyword evidence="5 7" id="KW-1133">Transmembrane helix</keyword>
<feature type="binding site" evidence="9">
    <location>
        <position position="255"/>
    </location>
    <ligand>
        <name>Mg(2+)</name>
        <dbReference type="ChEBI" id="CHEBI:18420"/>
    </ligand>
</feature>
<feature type="transmembrane region" description="Helical" evidence="7">
    <location>
        <begin position="152"/>
        <end position="175"/>
    </location>
</feature>
<reference evidence="10 11" key="1">
    <citation type="submission" date="2018-05" db="EMBL/GenBank/DDBJ databases">
        <title>A metagenomic window into the 2 km-deep terrestrial subsurface aquifer revealed taxonomically and functionally diverse microbial community comprising novel uncultured bacterial lineages.</title>
        <authorList>
            <person name="Kadnikov V.V."/>
            <person name="Mardanov A.V."/>
            <person name="Beletsky A.V."/>
            <person name="Banks D."/>
            <person name="Pimenov N.V."/>
            <person name="Frank Y.A."/>
            <person name="Karnachuk O.V."/>
            <person name="Ravin N.V."/>
        </authorList>
    </citation>
    <scope>NUCLEOTIDE SEQUENCE [LARGE SCALE GENOMIC DNA]</scope>
    <source>
        <strain evidence="10">BY5</strain>
    </source>
</reference>
<dbReference type="UniPathway" id="UPA00219"/>
<feature type="transmembrane region" description="Helical" evidence="7">
    <location>
        <begin position="6"/>
        <end position="23"/>
    </location>
</feature>
<keyword evidence="7" id="KW-0961">Cell wall biogenesis/degradation</keyword>
<keyword evidence="7 9" id="KW-0460">Magnesium</keyword>
<evidence type="ECO:0000256" key="9">
    <source>
        <dbReference type="PIRSR" id="PIRSR600715-1"/>
    </source>
</evidence>
<evidence type="ECO:0000256" key="7">
    <source>
        <dbReference type="HAMAP-Rule" id="MF_00038"/>
    </source>
</evidence>
<dbReference type="GO" id="GO:0005886">
    <property type="term" value="C:plasma membrane"/>
    <property type="evidence" value="ECO:0007669"/>
    <property type="project" value="UniProtKB-SubCell"/>
</dbReference>
<feature type="transmembrane region" description="Helical" evidence="7">
    <location>
        <begin position="44"/>
        <end position="64"/>
    </location>
</feature>
<keyword evidence="4 7" id="KW-0812">Transmembrane</keyword>
<evidence type="ECO:0000256" key="4">
    <source>
        <dbReference type="ARBA" id="ARBA00022692"/>
    </source>
</evidence>
<feature type="transmembrane region" description="Helical" evidence="7">
    <location>
        <begin position="187"/>
        <end position="207"/>
    </location>
</feature>
<dbReference type="InterPro" id="IPR003524">
    <property type="entry name" value="PNAcMuramoyl-5peptid_Trfase"/>
</dbReference>
<dbReference type="PROSITE" id="PS01348">
    <property type="entry name" value="MRAY_2"/>
    <property type="match status" value="1"/>
</dbReference>
<evidence type="ECO:0000256" key="6">
    <source>
        <dbReference type="ARBA" id="ARBA00023136"/>
    </source>
</evidence>
<keyword evidence="3 7" id="KW-0808">Transferase</keyword>
<dbReference type="HAMAP" id="MF_00038">
    <property type="entry name" value="MraY"/>
    <property type="match status" value="1"/>
</dbReference>
<keyword evidence="7" id="KW-0132">Cell division</keyword>
<dbReference type="Pfam" id="PF00953">
    <property type="entry name" value="Glycos_transf_4"/>
    <property type="match status" value="1"/>
</dbReference>
<dbReference type="GO" id="GO:0051992">
    <property type="term" value="F:UDP-N-acetylmuramoyl-L-alanyl-D-glutamyl-meso-2,6-diaminopimelyl-D-alanyl-D-alanine:undecaprenyl-phosphate transferase activity"/>
    <property type="evidence" value="ECO:0007669"/>
    <property type="project" value="RHEA"/>
</dbReference>
<keyword evidence="7" id="KW-1003">Cell membrane</keyword>
<keyword evidence="7" id="KW-0133">Cell shape</keyword>
<accession>A0A367ZT60</accession>
<comment type="cofactor">
    <cofactor evidence="7 9">
        <name>Mg(2+)</name>
        <dbReference type="ChEBI" id="CHEBI:18420"/>
    </cofactor>
</comment>
<dbReference type="GO" id="GO:0046872">
    <property type="term" value="F:metal ion binding"/>
    <property type="evidence" value="ECO:0007669"/>
    <property type="project" value="UniProtKB-KW"/>
</dbReference>
<dbReference type="GO" id="GO:0008963">
    <property type="term" value="F:phospho-N-acetylmuramoyl-pentapeptide-transferase activity"/>
    <property type="evidence" value="ECO:0007669"/>
    <property type="project" value="UniProtKB-UniRule"/>
</dbReference>
<dbReference type="EC" id="2.7.8.13" evidence="7 8"/>
<feature type="transmembrane region" description="Helical" evidence="7">
    <location>
        <begin position="227"/>
        <end position="244"/>
    </location>
</feature>
<protein>
    <recommendedName>
        <fullName evidence="7 8">Phospho-N-acetylmuramoyl-pentapeptide-transferase</fullName>
        <ecNumber evidence="7 8">2.7.8.13</ecNumber>
    </recommendedName>
    <alternativeName>
        <fullName evidence="7">UDP-MurNAc-pentapeptide phosphotransferase</fullName>
    </alternativeName>
</protein>
<feature type="transmembrane region" description="Helical" evidence="7">
    <location>
        <begin position="108"/>
        <end position="125"/>
    </location>
</feature>
<gene>
    <name evidence="7" type="primary">mraY</name>
    <name evidence="10" type="ORF">OZSIB_2202</name>
</gene>
<organism evidence="10 11">
    <name type="scientific">Candidatus Ozemobacter sibiricus</name>
    <dbReference type="NCBI Taxonomy" id="2268124"/>
    <lineage>
        <taxon>Bacteria</taxon>
        <taxon>Candidatus Ozemobacteria</taxon>
        <taxon>Candidatus Ozemobacterales</taxon>
        <taxon>Candidatus Ozemobacteraceae</taxon>
        <taxon>Candidatus Ozemobacter</taxon>
    </lineage>
</organism>
<dbReference type="NCBIfam" id="TIGR00445">
    <property type="entry name" value="mraY"/>
    <property type="match status" value="1"/>
</dbReference>
<sequence>MLLSVLTSFVLALIIGPRVIANLKQRQIGQTIREEGVQEHKKKAGVPTMGGLIFLVPMVITILTYASLNAYVGLALLLGLGMGLLGMMDDLTKVIKARSLGLTPRQKLAGQIVLGLVAALVLRYLPGLRQELPLPASASGGNLLLPPSFIQVPIWGVVDVGLLYLPFVTFVVVAFTNAVNLTDGLDGLAAGTVGVSVLPFLVIAWVTGHLVFARHLGVAFVPGASELAIVCASLFGGCLGFLWFNAHPAEVFMGDTGSMALGGTVAALAIGTRTELFSVVIGGLFVIEALSVILQVSYFKWTHGQRIFRMSPIHHHFELTGWPEEKVVIRFWIINLMLALTGLALFASRLFSGPQG</sequence>
<comment type="subcellular location">
    <subcellularLocation>
        <location evidence="7">Cell membrane</location>
        <topology evidence="7">Multi-pass membrane protein</topology>
    </subcellularLocation>
    <subcellularLocation>
        <location evidence="1">Membrane</location>
        <topology evidence="1">Multi-pass membrane protein</topology>
    </subcellularLocation>
</comment>
<evidence type="ECO:0000256" key="8">
    <source>
        <dbReference type="NCBIfam" id="TIGR00445"/>
    </source>
</evidence>
<dbReference type="GO" id="GO:0071555">
    <property type="term" value="P:cell wall organization"/>
    <property type="evidence" value="ECO:0007669"/>
    <property type="project" value="UniProtKB-KW"/>
</dbReference>
<dbReference type="PROSITE" id="PS01347">
    <property type="entry name" value="MRAY_1"/>
    <property type="match status" value="1"/>
</dbReference>
<dbReference type="EMBL" id="QOQW01000002">
    <property type="protein sequence ID" value="RCK81333.1"/>
    <property type="molecule type" value="Genomic_DNA"/>
</dbReference>
<comment type="caution">
    <text evidence="10">The sequence shown here is derived from an EMBL/GenBank/DDBJ whole genome shotgun (WGS) entry which is preliminary data.</text>
</comment>
<dbReference type="InterPro" id="IPR000715">
    <property type="entry name" value="Glycosyl_transferase_4"/>
</dbReference>
<comment type="pathway">
    <text evidence="7">Cell wall biogenesis; peptidoglycan biosynthesis.</text>
</comment>
<keyword evidence="7" id="KW-0573">Peptidoglycan synthesis</keyword>
<evidence type="ECO:0000256" key="2">
    <source>
        <dbReference type="ARBA" id="ARBA00005583"/>
    </source>
</evidence>
<evidence type="ECO:0000256" key="1">
    <source>
        <dbReference type="ARBA" id="ARBA00004141"/>
    </source>
</evidence>
<dbReference type="CDD" id="cd06852">
    <property type="entry name" value="GT_MraY"/>
    <property type="match status" value="1"/>
</dbReference>
<comment type="similarity">
    <text evidence="2 7">Belongs to the glycosyltransferase 4 family. MraY subfamily.</text>
</comment>
<evidence type="ECO:0000256" key="3">
    <source>
        <dbReference type="ARBA" id="ARBA00022679"/>
    </source>
</evidence>
<dbReference type="PANTHER" id="PTHR22926:SF5">
    <property type="entry name" value="PHOSPHO-N-ACETYLMURAMOYL-PENTAPEPTIDE-TRANSFERASE HOMOLOG"/>
    <property type="match status" value="1"/>
</dbReference>
<dbReference type="GO" id="GO:0051301">
    <property type="term" value="P:cell division"/>
    <property type="evidence" value="ECO:0007669"/>
    <property type="project" value="UniProtKB-KW"/>
</dbReference>
<keyword evidence="7" id="KW-0131">Cell cycle</keyword>
<keyword evidence="7 9" id="KW-0479">Metal-binding</keyword>
<feature type="binding site" evidence="9">
    <location>
        <position position="180"/>
    </location>
    <ligand>
        <name>Mg(2+)</name>
        <dbReference type="ChEBI" id="CHEBI:18420"/>
    </ligand>
</feature>